<name>A0A6N6NN48_9ACTN</name>
<dbReference type="GO" id="GO:0051539">
    <property type="term" value="F:4 iron, 4 sulfur cluster binding"/>
    <property type="evidence" value="ECO:0007669"/>
    <property type="project" value="UniProtKB-KW"/>
</dbReference>
<keyword evidence="3" id="KW-0479">Metal-binding</keyword>
<evidence type="ECO:0000256" key="6">
    <source>
        <dbReference type="ARBA" id="ARBA00023014"/>
    </source>
</evidence>
<keyword evidence="2" id="KW-0004">4Fe-4S</keyword>
<protein>
    <submittedName>
        <fullName evidence="8">Oxidoreductase</fullName>
    </submittedName>
</protein>
<comment type="subcellular location">
    <subcellularLocation>
        <location evidence="1">Cell envelope</location>
    </subcellularLocation>
</comment>
<dbReference type="GO" id="GO:0030313">
    <property type="term" value="C:cell envelope"/>
    <property type="evidence" value="ECO:0007669"/>
    <property type="project" value="UniProtKB-SubCell"/>
</dbReference>
<keyword evidence="6" id="KW-0411">Iron-sulfur</keyword>
<dbReference type="InterPro" id="IPR051555">
    <property type="entry name" value="FDH_Electron_Transfer_Unit"/>
</dbReference>
<evidence type="ECO:0000256" key="4">
    <source>
        <dbReference type="ARBA" id="ARBA00022737"/>
    </source>
</evidence>
<comment type="caution">
    <text evidence="8">The sequence shown here is derived from an EMBL/GenBank/DDBJ whole genome shotgun (WGS) entry which is preliminary data.</text>
</comment>
<evidence type="ECO:0000256" key="5">
    <source>
        <dbReference type="ARBA" id="ARBA00023004"/>
    </source>
</evidence>
<proteinExistence type="predicted"/>
<dbReference type="Gene3D" id="3.30.70.20">
    <property type="match status" value="1"/>
</dbReference>
<keyword evidence="9" id="KW-1185">Reference proteome</keyword>
<evidence type="ECO:0000256" key="3">
    <source>
        <dbReference type="ARBA" id="ARBA00022723"/>
    </source>
</evidence>
<dbReference type="OrthoDB" id="5432641at2"/>
<dbReference type="PANTHER" id="PTHR43545">
    <property type="entry name" value="FORMATE DEHYDROGENASE, NITRATE-INDUCIBLE, IRON-SULFUR SUBUNIT"/>
    <property type="match status" value="1"/>
</dbReference>
<dbReference type="GeneID" id="98658051"/>
<sequence>MKTHGLLIDFKYCTGCHACEIACKNEHDIAMDEWGIKVFEFGPQKLKGKWAWDYLPMPTDLCDLCTERREAGKKPACVHHCLADCMAVVPVEEISARMQEAGDKVVSYIP</sequence>
<dbReference type="Proteomes" id="UP000468668">
    <property type="component" value="Unassembled WGS sequence"/>
</dbReference>
<keyword evidence="5" id="KW-0408">Iron</keyword>
<evidence type="ECO:0000313" key="8">
    <source>
        <dbReference type="EMBL" id="KAB1640392.1"/>
    </source>
</evidence>
<accession>A0A6N6NN48</accession>
<dbReference type="GO" id="GO:0046872">
    <property type="term" value="F:metal ion binding"/>
    <property type="evidence" value="ECO:0007669"/>
    <property type="project" value="UniProtKB-KW"/>
</dbReference>
<dbReference type="PANTHER" id="PTHR43545:SF4">
    <property type="entry name" value="IRON-SULFUR PROTEIN"/>
    <property type="match status" value="1"/>
</dbReference>
<reference evidence="8 9" key="1">
    <citation type="submission" date="2019-09" db="EMBL/GenBank/DDBJ databases">
        <title>Whole genome shotgun sequencing (WGS) of Ellagibacter isourolithinifaciens DSM 104140(T) and Adlercreutzia muris DSM 29508(T).</title>
        <authorList>
            <person name="Stoll D.A."/>
            <person name="Danylec N."/>
            <person name="Huch M."/>
        </authorList>
    </citation>
    <scope>NUCLEOTIDE SEQUENCE [LARGE SCALE GENOMIC DNA]</scope>
    <source>
        <strain evidence="8 9">DSM 104140</strain>
    </source>
</reference>
<evidence type="ECO:0000259" key="7">
    <source>
        <dbReference type="PROSITE" id="PS51379"/>
    </source>
</evidence>
<keyword evidence="4" id="KW-0677">Repeat</keyword>
<dbReference type="EMBL" id="WAJR01000013">
    <property type="protein sequence ID" value="KAB1640392.1"/>
    <property type="molecule type" value="Genomic_DNA"/>
</dbReference>
<organism evidence="8 9">
    <name type="scientific">Ellagibacter isourolithinifaciens</name>
    <dbReference type="NCBI Taxonomy" id="2137581"/>
    <lineage>
        <taxon>Bacteria</taxon>
        <taxon>Bacillati</taxon>
        <taxon>Actinomycetota</taxon>
        <taxon>Coriobacteriia</taxon>
        <taxon>Eggerthellales</taxon>
        <taxon>Eggerthellaceae</taxon>
        <taxon>Ellagibacter</taxon>
    </lineage>
</organism>
<evidence type="ECO:0000256" key="1">
    <source>
        <dbReference type="ARBA" id="ARBA00004196"/>
    </source>
</evidence>
<dbReference type="SUPFAM" id="SSF54862">
    <property type="entry name" value="4Fe-4S ferredoxins"/>
    <property type="match status" value="1"/>
</dbReference>
<feature type="domain" description="4Fe-4S ferredoxin-type" evidence="7">
    <location>
        <begin position="4"/>
        <end position="34"/>
    </location>
</feature>
<gene>
    <name evidence="8" type="ORF">F8C90_06490</name>
</gene>
<dbReference type="AlphaFoldDB" id="A0A6N6NN48"/>
<dbReference type="RefSeq" id="WP_158049692.1">
    <property type="nucleotide sequence ID" value="NZ_WAJR01000013.1"/>
</dbReference>
<dbReference type="InterPro" id="IPR017896">
    <property type="entry name" value="4Fe4S_Fe-S-bd"/>
</dbReference>
<evidence type="ECO:0000313" key="9">
    <source>
        <dbReference type="Proteomes" id="UP000468668"/>
    </source>
</evidence>
<evidence type="ECO:0000256" key="2">
    <source>
        <dbReference type="ARBA" id="ARBA00022485"/>
    </source>
</evidence>
<dbReference type="PROSITE" id="PS51379">
    <property type="entry name" value="4FE4S_FER_2"/>
    <property type="match status" value="1"/>
</dbReference>